<keyword evidence="2" id="KW-1185">Reference proteome</keyword>
<organism evidence="1 2">
    <name type="scientific">Parasponia andersonii</name>
    <name type="common">Sponia andersonii</name>
    <dbReference type="NCBI Taxonomy" id="3476"/>
    <lineage>
        <taxon>Eukaryota</taxon>
        <taxon>Viridiplantae</taxon>
        <taxon>Streptophyta</taxon>
        <taxon>Embryophyta</taxon>
        <taxon>Tracheophyta</taxon>
        <taxon>Spermatophyta</taxon>
        <taxon>Magnoliopsida</taxon>
        <taxon>eudicotyledons</taxon>
        <taxon>Gunneridae</taxon>
        <taxon>Pentapetalae</taxon>
        <taxon>rosids</taxon>
        <taxon>fabids</taxon>
        <taxon>Rosales</taxon>
        <taxon>Cannabaceae</taxon>
        <taxon>Parasponia</taxon>
    </lineage>
</organism>
<proteinExistence type="predicted"/>
<gene>
    <name evidence="1" type="ORF">PanWU01x14_165380</name>
</gene>
<accession>A0A2P5CC93</accession>
<feature type="non-terminal residue" evidence="1">
    <location>
        <position position="1"/>
    </location>
</feature>
<protein>
    <submittedName>
        <fullName evidence="1">Uncharacterized protein</fullName>
    </submittedName>
</protein>
<dbReference type="AlphaFoldDB" id="A0A2P5CC93"/>
<comment type="caution">
    <text evidence="1">The sequence shown here is derived from an EMBL/GenBank/DDBJ whole genome shotgun (WGS) entry which is preliminary data.</text>
</comment>
<evidence type="ECO:0000313" key="2">
    <source>
        <dbReference type="Proteomes" id="UP000237105"/>
    </source>
</evidence>
<name>A0A2P5CC93_PARAD</name>
<dbReference type="Proteomes" id="UP000237105">
    <property type="component" value="Unassembled WGS sequence"/>
</dbReference>
<evidence type="ECO:0000313" key="1">
    <source>
        <dbReference type="EMBL" id="PON58648.1"/>
    </source>
</evidence>
<dbReference type="EMBL" id="JXTB01000147">
    <property type="protein sequence ID" value="PON58648.1"/>
    <property type="molecule type" value="Genomic_DNA"/>
</dbReference>
<sequence length="67" mass="7491">ININIGHKVRATTRAILRISKLHKVSGTKKDMDMLVLVQELVTVALTKNEGTKERAKLLVKLVQLQS</sequence>
<reference evidence="2" key="1">
    <citation type="submission" date="2016-06" db="EMBL/GenBank/DDBJ databases">
        <title>Parallel loss of symbiosis genes in relatives of nitrogen-fixing non-legume Parasponia.</title>
        <authorList>
            <person name="Van Velzen R."/>
            <person name="Holmer R."/>
            <person name="Bu F."/>
            <person name="Rutten L."/>
            <person name="Van Zeijl A."/>
            <person name="Liu W."/>
            <person name="Santuari L."/>
            <person name="Cao Q."/>
            <person name="Sharma T."/>
            <person name="Shen D."/>
            <person name="Roswanjaya Y."/>
            <person name="Wardhani T."/>
            <person name="Kalhor M.S."/>
            <person name="Jansen J."/>
            <person name="Van den Hoogen J."/>
            <person name="Gungor B."/>
            <person name="Hartog M."/>
            <person name="Hontelez J."/>
            <person name="Verver J."/>
            <person name="Yang W.-C."/>
            <person name="Schijlen E."/>
            <person name="Repin R."/>
            <person name="Schilthuizen M."/>
            <person name="Schranz E."/>
            <person name="Heidstra R."/>
            <person name="Miyata K."/>
            <person name="Fedorova E."/>
            <person name="Kohlen W."/>
            <person name="Bisseling T."/>
            <person name="Smit S."/>
            <person name="Geurts R."/>
        </authorList>
    </citation>
    <scope>NUCLEOTIDE SEQUENCE [LARGE SCALE GENOMIC DNA]</scope>
    <source>
        <strain evidence="2">cv. WU1-14</strain>
    </source>
</reference>